<dbReference type="Proteomes" id="UP000055060">
    <property type="component" value="Unassembled WGS sequence"/>
</dbReference>
<dbReference type="PROSITE" id="PS50110">
    <property type="entry name" value="RESPONSE_REGULATORY"/>
    <property type="match status" value="1"/>
</dbReference>
<proteinExistence type="predicted"/>
<dbReference type="GO" id="GO:0000987">
    <property type="term" value="F:cis-regulatory region sequence-specific DNA binding"/>
    <property type="evidence" value="ECO:0007669"/>
    <property type="project" value="UniProtKB-ARBA"/>
</dbReference>
<dbReference type="AlphaFoldDB" id="A0A0S7BHR4"/>
<keyword evidence="4" id="KW-0902">Two-component regulatory system</keyword>
<dbReference type="GO" id="GO:0000156">
    <property type="term" value="F:phosphorelay response regulator activity"/>
    <property type="evidence" value="ECO:0007669"/>
    <property type="project" value="TreeGrafter"/>
</dbReference>
<dbReference type="PROSITE" id="PS51755">
    <property type="entry name" value="OMPR_PHOB"/>
    <property type="match status" value="1"/>
</dbReference>
<organism evidence="12">
    <name type="scientific">Longilinea arvoryzae</name>
    <dbReference type="NCBI Taxonomy" id="360412"/>
    <lineage>
        <taxon>Bacteria</taxon>
        <taxon>Bacillati</taxon>
        <taxon>Chloroflexota</taxon>
        <taxon>Anaerolineae</taxon>
        <taxon>Anaerolineales</taxon>
        <taxon>Anaerolineaceae</taxon>
        <taxon>Longilinea</taxon>
    </lineage>
</organism>
<dbReference type="STRING" id="360412.LARV_01437"/>
<feature type="DNA-binding region" description="OmpR/PhoB-type" evidence="9">
    <location>
        <begin position="129"/>
        <end position="228"/>
    </location>
</feature>
<dbReference type="GO" id="GO:0042802">
    <property type="term" value="F:identical protein binding"/>
    <property type="evidence" value="ECO:0007669"/>
    <property type="project" value="UniProtKB-ARBA"/>
</dbReference>
<dbReference type="Gene3D" id="1.10.10.10">
    <property type="entry name" value="Winged helix-like DNA-binding domain superfamily/Winged helix DNA-binding domain"/>
    <property type="match status" value="1"/>
</dbReference>
<gene>
    <name evidence="12" type="ORF">LARV_01437</name>
</gene>
<dbReference type="OrthoDB" id="9790454at2"/>
<dbReference type="InterPro" id="IPR001867">
    <property type="entry name" value="OmpR/PhoB-type_DNA-bd"/>
</dbReference>
<dbReference type="InterPro" id="IPR036388">
    <property type="entry name" value="WH-like_DNA-bd_sf"/>
</dbReference>
<dbReference type="SMART" id="SM00448">
    <property type="entry name" value="REC"/>
    <property type="match status" value="1"/>
</dbReference>
<evidence type="ECO:0000313" key="13">
    <source>
        <dbReference type="Proteomes" id="UP000055060"/>
    </source>
</evidence>
<keyword evidence="7" id="KW-0804">Transcription</keyword>
<dbReference type="GO" id="GO:0005829">
    <property type="term" value="C:cytosol"/>
    <property type="evidence" value="ECO:0007669"/>
    <property type="project" value="TreeGrafter"/>
</dbReference>
<evidence type="ECO:0000256" key="3">
    <source>
        <dbReference type="ARBA" id="ARBA00022553"/>
    </source>
</evidence>
<evidence type="ECO:0000313" key="12">
    <source>
        <dbReference type="EMBL" id="GAP13682.1"/>
    </source>
</evidence>
<dbReference type="CDD" id="cd00383">
    <property type="entry name" value="trans_reg_C"/>
    <property type="match status" value="1"/>
</dbReference>
<keyword evidence="5" id="KW-0805">Transcription regulation</keyword>
<dbReference type="Gene3D" id="6.10.250.690">
    <property type="match status" value="1"/>
</dbReference>
<evidence type="ECO:0000256" key="6">
    <source>
        <dbReference type="ARBA" id="ARBA00023125"/>
    </source>
</evidence>
<evidence type="ECO:0000259" key="10">
    <source>
        <dbReference type="PROSITE" id="PS50110"/>
    </source>
</evidence>
<comment type="subcellular location">
    <subcellularLocation>
        <location evidence="1">Cytoplasm</location>
    </subcellularLocation>
</comment>
<dbReference type="CDD" id="cd17620">
    <property type="entry name" value="REC_OmpR_KdpE-like"/>
    <property type="match status" value="1"/>
</dbReference>
<dbReference type="GO" id="GO:0032993">
    <property type="term" value="C:protein-DNA complex"/>
    <property type="evidence" value="ECO:0007669"/>
    <property type="project" value="TreeGrafter"/>
</dbReference>
<dbReference type="SMART" id="SM00862">
    <property type="entry name" value="Trans_reg_C"/>
    <property type="match status" value="1"/>
</dbReference>
<evidence type="ECO:0000256" key="2">
    <source>
        <dbReference type="ARBA" id="ARBA00022490"/>
    </source>
</evidence>
<dbReference type="PANTHER" id="PTHR48111:SF50">
    <property type="entry name" value="KDP OPERON TRANSCRIPTIONAL REGULATORY PROTEIN KDPE"/>
    <property type="match status" value="1"/>
</dbReference>
<evidence type="ECO:0000256" key="9">
    <source>
        <dbReference type="PROSITE-ProRule" id="PRU01091"/>
    </source>
</evidence>
<protein>
    <submittedName>
        <fullName evidence="12">Response regulators consisting of a CheY-like receiver domain and a winged-helix DNA-binding domain</fullName>
    </submittedName>
</protein>
<keyword evidence="6 9" id="KW-0238">DNA-binding</keyword>
<dbReference type="Pfam" id="PF00072">
    <property type="entry name" value="Response_reg"/>
    <property type="match status" value="1"/>
</dbReference>
<dbReference type="RefSeq" id="WP_075073003.1">
    <property type="nucleotide sequence ID" value="NZ_DF967972.1"/>
</dbReference>
<accession>A0A0S7BHR4</accession>
<dbReference type="SUPFAM" id="SSF52172">
    <property type="entry name" value="CheY-like"/>
    <property type="match status" value="1"/>
</dbReference>
<evidence type="ECO:0000256" key="1">
    <source>
        <dbReference type="ARBA" id="ARBA00004496"/>
    </source>
</evidence>
<evidence type="ECO:0000256" key="8">
    <source>
        <dbReference type="PROSITE-ProRule" id="PRU00169"/>
    </source>
</evidence>
<evidence type="ECO:0000256" key="5">
    <source>
        <dbReference type="ARBA" id="ARBA00023015"/>
    </source>
</evidence>
<reference evidence="12" key="1">
    <citation type="submission" date="2015-07" db="EMBL/GenBank/DDBJ databases">
        <title>Draft Genome Sequences of Anaerolinea thermolimosa IMO-1, Bellilinea caldifistulae GOMI-1, Leptolinea tardivitalis YMTK-2, Levilinea saccharolytica KIBI-1,Longilinea arvoryzae KOME-1, Previously Described as Members of the Anaerolineaceae (Chloroflexi).</title>
        <authorList>
            <person name="Sekiguchi Y."/>
            <person name="Ohashi A."/>
            <person name="Matsuura N."/>
            <person name="Tourlousse M.D."/>
        </authorList>
    </citation>
    <scope>NUCLEOTIDE SEQUENCE [LARGE SCALE GENOMIC DNA]</scope>
    <source>
        <strain evidence="12">KOME-1</strain>
    </source>
</reference>
<dbReference type="EMBL" id="DF967972">
    <property type="protein sequence ID" value="GAP13682.1"/>
    <property type="molecule type" value="Genomic_DNA"/>
</dbReference>
<keyword evidence="2" id="KW-0963">Cytoplasm</keyword>
<dbReference type="FunFam" id="3.40.50.2300:FF:000021">
    <property type="entry name" value="Two-component system response regulator KdpE"/>
    <property type="match status" value="1"/>
</dbReference>
<dbReference type="Gene3D" id="3.40.50.2300">
    <property type="match status" value="1"/>
</dbReference>
<evidence type="ECO:0000256" key="4">
    <source>
        <dbReference type="ARBA" id="ARBA00023012"/>
    </source>
</evidence>
<keyword evidence="13" id="KW-1185">Reference proteome</keyword>
<dbReference type="InterPro" id="IPR039420">
    <property type="entry name" value="WalR-like"/>
</dbReference>
<name>A0A0S7BHR4_9CHLR</name>
<dbReference type="PANTHER" id="PTHR48111">
    <property type="entry name" value="REGULATOR OF RPOS"/>
    <property type="match status" value="1"/>
</dbReference>
<sequence length="232" mass="26440">MSERTRKILIVDDEAEIRRFLRASLNLYYHEIIEAENGSEALDLTYSQKPDLLILDLGLPDIDGVEVTQQVRAMSTVPIIILSVRDSDRDKIEALDAGADDYLTKPFSMGELLARVRVVLRRLEPEISKTILKTDALVLDIPRHRLTLAGKEVALTPTEFDILAVLMQSRGVVVTHRQLIHQVWGSIYEDESRLLRVNISNLRHKIEIDPNRPTYIITELGVGYRFKDVEEG</sequence>
<dbReference type="InterPro" id="IPR011006">
    <property type="entry name" value="CheY-like_superfamily"/>
</dbReference>
<evidence type="ECO:0000256" key="7">
    <source>
        <dbReference type="ARBA" id="ARBA00023163"/>
    </source>
</evidence>
<feature type="modified residue" description="4-aspartylphosphate" evidence="8">
    <location>
        <position position="56"/>
    </location>
</feature>
<feature type="domain" description="Response regulatory" evidence="10">
    <location>
        <begin position="7"/>
        <end position="120"/>
    </location>
</feature>
<dbReference type="Pfam" id="PF00486">
    <property type="entry name" value="Trans_reg_C"/>
    <property type="match status" value="1"/>
</dbReference>
<dbReference type="GO" id="GO:0045893">
    <property type="term" value="P:positive regulation of DNA-templated transcription"/>
    <property type="evidence" value="ECO:0007669"/>
    <property type="project" value="UniProtKB-ARBA"/>
</dbReference>
<feature type="domain" description="OmpR/PhoB-type" evidence="11">
    <location>
        <begin position="129"/>
        <end position="228"/>
    </location>
</feature>
<keyword evidence="3 8" id="KW-0597">Phosphoprotein</keyword>
<evidence type="ECO:0000259" key="11">
    <source>
        <dbReference type="PROSITE" id="PS51755"/>
    </source>
</evidence>
<dbReference type="InterPro" id="IPR001789">
    <property type="entry name" value="Sig_transdc_resp-reg_receiver"/>
</dbReference>